<evidence type="ECO:0000313" key="2">
    <source>
        <dbReference type="EMBL" id="AYF75093.1"/>
    </source>
</evidence>
<sequence>MLPLAALPQGELLTLNVDDLPLIEDSLGPGVSTKLLRLDMEAGKRVVLATFAPGVSLPIHYHTGTAEVYTLAGRWRYREYPDQPQTAGSYLYEPGGSVHTFYTPADNTEDIVMLIFVAGANVNFTDDGQFHSILDAVSIKAQADMFAAQGVEGLRYINGSATVIAGTD</sequence>
<protein>
    <recommendedName>
        <fullName evidence="1">ChrR-like cupin domain-containing protein</fullName>
    </recommendedName>
</protein>
<dbReference type="OrthoDB" id="564955at2"/>
<accession>A0A386ZD44</accession>
<reference evidence="2 3" key="1">
    <citation type="submission" date="2018-09" db="EMBL/GenBank/DDBJ databases">
        <title>Nocardia yunnanensis sp. nov., an actinomycete isolated from a soil sample.</title>
        <authorList>
            <person name="Zhang J."/>
        </authorList>
    </citation>
    <scope>NUCLEOTIDE SEQUENCE [LARGE SCALE GENOMIC DNA]</scope>
    <source>
        <strain evidence="2 3">CFHS0054</strain>
    </source>
</reference>
<dbReference type="InterPro" id="IPR011051">
    <property type="entry name" value="RmlC_Cupin_sf"/>
</dbReference>
<dbReference type="InterPro" id="IPR014710">
    <property type="entry name" value="RmlC-like_jellyroll"/>
</dbReference>
<dbReference type="EMBL" id="CP032568">
    <property type="protein sequence ID" value="AYF75093.1"/>
    <property type="molecule type" value="Genomic_DNA"/>
</dbReference>
<dbReference type="AlphaFoldDB" id="A0A386ZD44"/>
<dbReference type="SUPFAM" id="SSF51182">
    <property type="entry name" value="RmlC-like cupins"/>
    <property type="match status" value="1"/>
</dbReference>
<name>A0A386ZD44_9NOCA</name>
<evidence type="ECO:0000259" key="1">
    <source>
        <dbReference type="Pfam" id="PF12973"/>
    </source>
</evidence>
<proteinExistence type="predicted"/>
<keyword evidence="3" id="KW-1185">Reference proteome</keyword>
<organism evidence="2 3">
    <name type="scientific">Nocardia yunnanensis</name>
    <dbReference type="NCBI Taxonomy" id="2382165"/>
    <lineage>
        <taxon>Bacteria</taxon>
        <taxon>Bacillati</taxon>
        <taxon>Actinomycetota</taxon>
        <taxon>Actinomycetes</taxon>
        <taxon>Mycobacteriales</taxon>
        <taxon>Nocardiaceae</taxon>
        <taxon>Nocardia</taxon>
    </lineage>
</organism>
<dbReference type="CDD" id="cd20302">
    <property type="entry name" value="cupin_DAD"/>
    <property type="match status" value="1"/>
</dbReference>
<evidence type="ECO:0000313" key="3">
    <source>
        <dbReference type="Proteomes" id="UP000267164"/>
    </source>
</evidence>
<dbReference type="RefSeq" id="WP_120737266.1">
    <property type="nucleotide sequence ID" value="NZ_CP032568.1"/>
</dbReference>
<dbReference type="KEGG" id="nyu:D7D52_15855"/>
<dbReference type="Pfam" id="PF12973">
    <property type="entry name" value="Cupin_7"/>
    <property type="match status" value="1"/>
</dbReference>
<dbReference type="Gene3D" id="2.60.120.10">
    <property type="entry name" value="Jelly Rolls"/>
    <property type="match status" value="1"/>
</dbReference>
<gene>
    <name evidence="2" type="ORF">D7D52_15855</name>
</gene>
<dbReference type="InterPro" id="IPR025979">
    <property type="entry name" value="ChrR-like_cupin_dom"/>
</dbReference>
<feature type="domain" description="ChrR-like cupin" evidence="1">
    <location>
        <begin position="27"/>
        <end position="108"/>
    </location>
</feature>
<dbReference type="Proteomes" id="UP000267164">
    <property type="component" value="Chromosome"/>
</dbReference>